<dbReference type="GO" id="GO:2001070">
    <property type="term" value="F:starch binding"/>
    <property type="evidence" value="ECO:0007669"/>
    <property type="project" value="InterPro"/>
</dbReference>
<feature type="region of interest" description="Disordered" evidence="2">
    <location>
        <begin position="741"/>
        <end position="821"/>
    </location>
</feature>
<organism evidence="4 5">
    <name type="scientific">[Myrmecia] bisecta</name>
    <dbReference type="NCBI Taxonomy" id="41462"/>
    <lineage>
        <taxon>Eukaryota</taxon>
        <taxon>Viridiplantae</taxon>
        <taxon>Chlorophyta</taxon>
        <taxon>core chlorophytes</taxon>
        <taxon>Trebouxiophyceae</taxon>
        <taxon>Trebouxiales</taxon>
        <taxon>Trebouxiaceae</taxon>
        <taxon>Myrmecia</taxon>
    </lineage>
</organism>
<feature type="coiled-coil region" evidence="1">
    <location>
        <begin position="238"/>
        <end position="279"/>
    </location>
</feature>
<evidence type="ECO:0000313" key="5">
    <source>
        <dbReference type="Proteomes" id="UP001489004"/>
    </source>
</evidence>
<sequence>MEHLLHRHPVQWLGSLRSGSHRLRNSAAYQKLRKQTGWRDRPSGNERGANSDTPDELQQQQQQQSPNQGYRQPSLAKPELVSSRFAPAVSRPAPSQAPSAGHASAPKRLTTVRFWLTFHAEYGQRLRVVGSHEHLGAWQLIDGPELHWSDGDRWHVDVQLPAGSVYEYKYVLLEGNGTHAIAWQRGNNSVLALKHDEAEVEVYDNWGGQPGAAVVAGGHASTRENRLLTWANEIEALVASQRGELRRSRMELAAAQEEARESREEARRLRAELALVETERKRSALKMQQLETSNRLLRTQLAETTVSFRHAMEKAHEFLLQAEGTVRASYEEADSHSDDKYNSGEAQSLDHEGGEPDGIYHRAACRNQGAHSMADEYCVVLVGQTGAGKSTFITMLANYFQNMWELDGDHFRRDVLAIKAEVTRTESQLEDGRAPACVEYAFSYKGKSIRFIDTPGFSDHPDPAKREEEDGYVSHRIVQAVTSDTMLRLDAILNIVDCSDSQHIRAKDYVEELEYALPYSVRDAFANLMVIYTKCDSGDDSFDPPDLALLPPLTSQHNIFYMQNSAFEAAPSAWKDPQALAKLQEDWRTSMSEIRAILDRILAMMSSCSSSVSRSSCLPARVKSLGPKALAELAWPNLRAVLPAIEKQLAPEAIKLLAYIAKLAPRRAAPAVMDKLTSLTAAAAVAASHADIGNLYSSDAFDVLANHGWVDGCYAQPVEVGALQEQLTAKLRTSLAALAGPATPGSGASGDGRSVRATPDSQAGAATVSGAAKRVDPTSGPAATGAAAAATPPRVTARLQEQPPVRSSTKRIVVPPADATSPAPTVAIRLAAMA</sequence>
<feature type="region of interest" description="Disordered" evidence="2">
    <location>
        <begin position="329"/>
        <end position="355"/>
    </location>
</feature>
<dbReference type="SUPFAM" id="SSF49452">
    <property type="entry name" value="Starch-binding domain-like"/>
    <property type="match status" value="1"/>
</dbReference>
<dbReference type="PANTHER" id="PTHR32046">
    <property type="entry name" value="G DOMAIN-CONTAINING PROTEIN"/>
    <property type="match status" value="1"/>
</dbReference>
<protein>
    <recommendedName>
        <fullName evidence="3">CBM20 domain-containing protein</fullName>
    </recommendedName>
</protein>
<dbReference type="PROSITE" id="PS51166">
    <property type="entry name" value="CBM20"/>
    <property type="match status" value="1"/>
</dbReference>
<dbReference type="SMART" id="SM01065">
    <property type="entry name" value="CBM_2"/>
    <property type="match status" value="1"/>
</dbReference>
<feature type="compositionally biased region" description="Low complexity" evidence="2">
    <location>
        <begin position="777"/>
        <end position="798"/>
    </location>
</feature>
<dbReference type="PANTHER" id="PTHR32046:SF12">
    <property type="entry name" value="AIG1-TYPE G DOMAIN-CONTAINING PROTEIN"/>
    <property type="match status" value="1"/>
</dbReference>
<reference evidence="4 5" key="1">
    <citation type="journal article" date="2024" name="Nat. Commun.">
        <title>Phylogenomics reveals the evolutionary origins of lichenization in chlorophyte algae.</title>
        <authorList>
            <person name="Puginier C."/>
            <person name="Libourel C."/>
            <person name="Otte J."/>
            <person name="Skaloud P."/>
            <person name="Haon M."/>
            <person name="Grisel S."/>
            <person name="Petersen M."/>
            <person name="Berrin J.G."/>
            <person name="Delaux P.M."/>
            <person name="Dal Grande F."/>
            <person name="Keller J."/>
        </authorList>
    </citation>
    <scope>NUCLEOTIDE SEQUENCE [LARGE SCALE GENOMIC DNA]</scope>
    <source>
        <strain evidence="4 5">SAG 2043</strain>
    </source>
</reference>
<gene>
    <name evidence="4" type="ORF">WJX72_002038</name>
</gene>
<dbReference type="InterPro" id="IPR013783">
    <property type="entry name" value="Ig-like_fold"/>
</dbReference>
<dbReference type="Pfam" id="PF00686">
    <property type="entry name" value="CBM_20"/>
    <property type="match status" value="1"/>
</dbReference>
<feature type="domain" description="CBM20" evidence="3">
    <location>
        <begin position="104"/>
        <end position="208"/>
    </location>
</feature>
<evidence type="ECO:0000313" key="4">
    <source>
        <dbReference type="EMBL" id="KAK9802867.1"/>
    </source>
</evidence>
<dbReference type="Gene3D" id="2.60.40.10">
    <property type="entry name" value="Immunoglobulins"/>
    <property type="match status" value="1"/>
</dbReference>
<feature type="region of interest" description="Disordered" evidence="2">
    <location>
        <begin position="30"/>
        <end position="75"/>
    </location>
</feature>
<dbReference type="SUPFAM" id="SSF52540">
    <property type="entry name" value="P-loop containing nucleoside triphosphate hydrolases"/>
    <property type="match status" value="1"/>
</dbReference>
<dbReference type="Pfam" id="PF01926">
    <property type="entry name" value="MMR_HSR1"/>
    <property type="match status" value="1"/>
</dbReference>
<evidence type="ECO:0000259" key="3">
    <source>
        <dbReference type="PROSITE" id="PS51166"/>
    </source>
</evidence>
<dbReference type="InterPro" id="IPR027417">
    <property type="entry name" value="P-loop_NTPase"/>
</dbReference>
<dbReference type="Gene3D" id="3.40.50.300">
    <property type="entry name" value="P-loop containing nucleotide triphosphate hydrolases"/>
    <property type="match status" value="1"/>
</dbReference>
<dbReference type="InterPro" id="IPR013784">
    <property type="entry name" value="Carb-bd-like_fold"/>
</dbReference>
<dbReference type="Proteomes" id="UP001489004">
    <property type="component" value="Unassembled WGS sequence"/>
</dbReference>
<proteinExistence type="predicted"/>
<keyword evidence="1" id="KW-0175">Coiled coil</keyword>
<keyword evidence="5" id="KW-1185">Reference proteome</keyword>
<dbReference type="CDD" id="cd00882">
    <property type="entry name" value="Ras_like_GTPase"/>
    <property type="match status" value="1"/>
</dbReference>
<dbReference type="InterPro" id="IPR002044">
    <property type="entry name" value="CBM20"/>
</dbReference>
<dbReference type="GO" id="GO:0005525">
    <property type="term" value="F:GTP binding"/>
    <property type="evidence" value="ECO:0007669"/>
    <property type="project" value="InterPro"/>
</dbReference>
<dbReference type="InterPro" id="IPR006073">
    <property type="entry name" value="GTP-bd"/>
</dbReference>
<evidence type="ECO:0000256" key="1">
    <source>
        <dbReference type="SAM" id="Coils"/>
    </source>
</evidence>
<accession>A0AAW1P1M1</accession>
<dbReference type="CDD" id="cd05467">
    <property type="entry name" value="CBM20"/>
    <property type="match status" value="1"/>
</dbReference>
<evidence type="ECO:0000256" key="2">
    <source>
        <dbReference type="SAM" id="MobiDB-lite"/>
    </source>
</evidence>
<name>A0AAW1P1M1_9CHLO</name>
<comment type="caution">
    <text evidence="4">The sequence shown here is derived from an EMBL/GenBank/DDBJ whole genome shotgun (WGS) entry which is preliminary data.</text>
</comment>
<dbReference type="EMBL" id="JALJOR010000027">
    <property type="protein sequence ID" value="KAK9802867.1"/>
    <property type="molecule type" value="Genomic_DNA"/>
</dbReference>
<dbReference type="AlphaFoldDB" id="A0AAW1P1M1"/>